<protein>
    <recommendedName>
        <fullName evidence="2">UspA domain-containing protein</fullName>
    </recommendedName>
</protein>
<accession>A0AAD9NWE8</accession>
<feature type="region of interest" description="Disordered" evidence="1">
    <location>
        <begin position="1"/>
        <end position="41"/>
    </location>
</feature>
<evidence type="ECO:0000256" key="1">
    <source>
        <dbReference type="SAM" id="MobiDB-lite"/>
    </source>
</evidence>
<evidence type="ECO:0000313" key="4">
    <source>
        <dbReference type="Proteomes" id="UP001209878"/>
    </source>
</evidence>
<dbReference type="PRINTS" id="PR01438">
    <property type="entry name" value="UNVRSLSTRESS"/>
</dbReference>
<dbReference type="InterPro" id="IPR014729">
    <property type="entry name" value="Rossmann-like_a/b/a_fold"/>
</dbReference>
<dbReference type="SUPFAM" id="SSF52402">
    <property type="entry name" value="Adenine nucleotide alpha hydrolases-like"/>
    <property type="match status" value="1"/>
</dbReference>
<feature type="domain" description="UspA" evidence="2">
    <location>
        <begin position="49"/>
        <end position="189"/>
    </location>
</feature>
<dbReference type="InterPro" id="IPR006015">
    <property type="entry name" value="Universal_stress_UspA"/>
</dbReference>
<name>A0AAD9NWE8_RIDPI</name>
<organism evidence="3 4">
    <name type="scientific">Ridgeia piscesae</name>
    <name type="common">Tubeworm</name>
    <dbReference type="NCBI Taxonomy" id="27915"/>
    <lineage>
        <taxon>Eukaryota</taxon>
        <taxon>Metazoa</taxon>
        <taxon>Spiralia</taxon>
        <taxon>Lophotrochozoa</taxon>
        <taxon>Annelida</taxon>
        <taxon>Polychaeta</taxon>
        <taxon>Sedentaria</taxon>
        <taxon>Canalipalpata</taxon>
        <taxon>Sabellida</taxon>
        <taxon>Siboglinidae</taxon>
        <taxon>Ridgeia</taxon>
    </lineage>
</organism>
<proteinExistence type="predicted"/>
<evidence type="ECO:0000259" key="2">
    <source>
        <dbReference type="Pfam" id="PF00582"/>
    </source>
</evidence>
<dbReference type="CDD" id="cd23659">
    <property type="entry name" value="USP_At3g01520-like"/>
    <property type="match status" value="1"/>
</dbReference>
<gene>
    <name evidence="3" type="ORF">NP493_312g05020</name>
</gene>
<evidence type="ECO:0000313" key="3">
    <source>
        <dbReference type="EMBL" id="KAK2183444.1"/>
    </source>
</evidence>
<dbReference type="Proteomes" id="UP001209878">
    <property type="component" value="Unassembled WGS sequence"/>
</dbReference>
<dbReference type="PANTHER" id="PTHR46989">
    <property type="entry name" value="USP DOMAIN-CONTAINING PROTEIN"/>
    <property type="match status" value="1"/>
</dbReference>
<keyword evidence="4" id="KW-1185">Reference proteome</keyword>
<dbReference type="InterPro" id="IPR006016">
    <property type="entry name" value="UspA"/>
</dbReference>
<sequence length="222" mass="24693">MSEHDSTGDAEVTPKLSGPPKRGSGGESVANGTRDHHGRPRHGSNAWVVCIGVDDSTVCEQAFNWYLDNIHRDGSYLVLINCIELPCLYSYQEVYSPSAMWQTALRREAEKMQQLEEKYVNKLKCHNIAGRYVIRDGKPGEGIVKLSKECDADMIVVGTRGLGKVRRTIIGSVSSYVIHHAHVPVIVCRPRVSREHSDLGTRRASTRERRTSGGKTVHRDDG</sequence>
<dbReference type="AlphaFoldDB" id="A0AAD9NWE8"/>
<feature type="region of interest" description="Disordered" evidence="1">
    <location>
        <begin position="196"/>
        <end position="222"/>
    </location>
</feature>
<reference evidence="3" key="1">
    <citation type="journal article" date="2023" name="Mol. Biol. Evol.">
        <title>Third-Generation Sequencing Reveals the Adaptive Role of the Epigenome in Three Deep-Sea Polychaetes.</title>
        <authorList>
            <person name="Perez M."/>
            <person name="Aroh O."/>
            <person name="Sun Y."/>
            <person name="Lan Y."/>
            <person name="Juniper S.K."/>
            <person name="Young C.R."/>
            <person name="Angers B."/>
            <person name="Qian P.Y."/>
        </authorList>
    </citation>
    <scope>NUCLEOTIDE SEQUENCE</scope>
    <source>
        <strain evidence="3">R07B-5</strain>
    </source>
</reference>
<dbReference type="EMBL" id="JAODUO010000311">
    <property type="protein sequence ID" value="KAK2183444.1"/>
    <property type="molecule type" value="Genomic_DNA"/>
</dbReference>
<dbReference type="PANTHER" id="PTHR46989:SF3">
    <property type="entry name" value="USPA DOMAIN-CONTAINING PROTEIN"/>
    <property type="match status" value="1"/>
</dbReference>
<dbReference type="Gene3D" id="3.40.50.620">
    <property type="entry name" value="HUPs"/>
    <property type="match status" value="1"/>
</dbReference>
<comment type="caution">
    <text evidence="3">The sequence shown here is derived from an EMBL/GenBank/DDBJ whole genome shotgun (WGS) entry which is preliminary data.</text>
</comment>
<dbReference type="Pfam" id="PF00582">
    <property type="entry name" value="Usp"/>
    <property type="match status" value="1"/>
</dbReference>